<dbReference type="GO" id="GO:0015031">
    <property type="term" value="P:protein transport"/>
    <property type="evidence" value="ECO:0007669"/>
    <property type="project" value="UniProtKB-KW"/>
</dbReference>
<comment type="subcellular location">
    <subcellularLocation>
        <location evidence="1">Membrane</location>
        <topology evidence="1">Single-pass membrane protein</topology>
    </subcellularLocation>
</comment>
<feature type="region of interest" description="Disordered" evidence="8">
    <location>
        <begin position="82"/>
        <end position="154"/>
    </location>
</feature>
<evidence type="ECO:0000256" key="9">
    <source>
        <dbReference type="SAM" id="Phobius"/>
    </source>
</evidence>
<sequence>MGVFGINGGELVVIIVLALVLVGPERLPRYAAQLGRLVRQGKVMLQDAKTRVDDELGDEFRDVDWQKLDPRQYDPRRIVKEALLDDPPARPAQRASARAGAAAGAAAGATATAGGLGVAGNTAVPMASAGPPTPARPPGDAPLDGPAPFDDEAT</sequence>
<dbReference type="InterPro" id="IPR003369">
    <property type="entry name" value="TatA/B/E"/>
</dbReference>
<evidence type="ECO:0000256" key="4">
    <source>
        <dbReference type="ARBA" id="ARBA00022927"/>
    </source>
</evidence>
<evidence type="ECO:0000313" key="11">
    <source>
        <dbReference type="Proteomes" id="UP000557204"/>
    </source>
</evidence>
<keyword evidence="3 9" id="KW-0812">Transmembrane</keyword>
<name>A0A849JX75_9MICO</name>
<keyword evidence="4" id="KW-0653">Protein transport</keyword>
<evidence type="ECO:0000256" key="5">
    <source>
        <dbReference type="ARBA" id="ARBA00022989"/>
    </source>
</evidence>
<proteinExistence type="predicted"/>
<dbReference type="PRINTS" id="PR01506">
    <property type="entry name" value="TATBPROTEIN"/>
</dbReference>
<evidence type="ECO:0000256" key="3">
    <source>
        <dbReference type="ARBA" id="ARBA00022692"/>
    </source>
</evidence>
<keyword evidence="2" id="KW-0813">Transport</keyword>
<accession>A0A849JX75</accession>
<comment type="caution">
    <text evidence="10">The sequence shown here is derived from an EMBL/GenBank/DDBJ whole genome shotgun (WGS) entry which is preliminary data.</text>
</comment>
<dbReference type="GO" id="GO:0016020">
    <property type="term" value="C:membrane"/>
    <property type="evidence" value="ECO:0007669"/>
    <property type="project" value="UniProtKB-ARBA"/>
</dbReference>
<dbReference type="RefSeq" id="WP_171247433.1">
    <property type="nucleotide sequence ID" value="NZ_JABFAJ010000019.1"/>
</dbReference>
<protein>
    <submittedName>
        <fullName evidence="10">Sec-independent protein translocase TatB</fullName>
    </submittedName>
</protein>
<evidence type="ECO:0000256" key="2">
    <source>
        <dbReference type="ARBA" id="ARBA00022448"/>
    </source>
</evidence>
<evidence type="ECO:0000256" key="1">
    <source>
        <dbReference type="ARBA" id="ARBA00004167"/>
    </source>
</evidence>
<feature type="transmembrane region" description="Helical" evidence="9">
    <location>
        <begin position="6"/>
        <end position="23"/>
    </location>
</feature>
<dbReference type="AlphaFoldDB" id="A0A849JX75"/>
<dbReference type="Gene3D" id="1.20.5.3310">
    <property type="match status" value="1"/>
</dbReference>
<evidence type="ECO:0000313" key="10">
    <source>
        <dbReference type="EMBL" id="NNU27922.1"/>
    </source>
</evidence>
<keyword evidence="11" id="KW-1185">Reference proteome</keyword>
<keyword evidence="5 9" id="KW-1133">Transmembrane helix</keyword>
<dbReference type="Pfam" id="PF02416">
    <property type="entry name" value="TatA_B_E"/>
    <property type="match status" value="1"/>
</dbReference>
<feature type="compositionally biased region" description="Low complexity" evidence="8">
    <location>
        <begin position="91"/>
        <end position="130"/>
    </location>
</feature>
<dbReference type="Proteomes" id="UP000557204">
    <property type="component" value="Unassembled WGS sequence"/>
</dbReference>
<dbReference type="EMBL" id="JABFAJ010000019">
    <property type="protein sequence ID" value="NNU27922.1"/>
    <property type="molecule type" value="Genomic_DNA"/>
</dbReference>
<organism evidence="10 11">
    <name type="scientific">Isoptericola sediminis</name>
    <dbReference type="NCBI Taxonomy" id="2733572"/>
    <lineage>
        <taxon>Bacteria</taxon>
        <taxon>Bacillati</taxon>
        <taxon>Actinomycetota</taxon>
        <taxon>Actinomycetes</taxon>
        <taxon>Micrococcales</taxon>
        <taxon>Promicromonosporaceae</taxon>
        <taxon>Isoptericola</taxon>
    </lineage>
</organism>
<evidence type="ECO:0000256" key="8">
    <source>
        <dbReference type="SAM" id="MobiDB-lite"/>
    </source>
</evidence>
<keyword evidence="6" id="KW-0811">Translocation</keyword>
<gene>
    <name evidence="10" type="ORF">HLI28_10260</name>
</gene>
<evidence type="ECO:0000256" key="7">
    <source>
        <dbReference type="ARBA" id="ARBA00023136"/>
    </source>
</evidence>
<keyword evidence="7 9" id="KW-0472">Membrane</keyword>
<feature type="compositionally biased region" description="Pro residues" evidence="8">
    <location>
        <begin position="131"/>
        <end position="140"/>
    </location>
</feature>
<evidence type="ECO:0000256" key="6">
    <source>
        <dbReference type="ARBA" id="ARBA00023010"/>
    </source>
</evidence>
<reference evidence="10 11" key="1">
    <citation type="submission" date="2020-05" db="EMBL/GenBank/DDBJ databases">
        <title>Genome sequence of Isoptericola sp. JC619 isolated from Chilika lagoon, India.</title>
        <authorList>
            <person name="Kumar D."/>
            <person name="Appam K."/>
            <person name="Gandham S."/>
            <person name="Uppada J."/>
            <person name="Sasikala C."/>
            <person name="Venkata Ramana C."/>
        </authorList>
    </citation>
    <scope>NUCLEOTIDE SEQUENCE [LARGE SCALE GENOMIC DNA]</scope>
    <source>
        <strain evidence="10 11">JC619</strain>
    </source>
</reference>